<dbReference type="PANTHER" id="PTHR10009:SF7">
    <property type="entry name" value="GH10609P-RELATED"/>
    <property type="match status" value="1"/>
</dbReference>
<feature type="chain" id="PRO_5040444402" evidence="7">
    <location>
        <begin position="21"/>
        <end position="475"/>
    </location>
</feature>
<dbReference type="GO" id="GO:0005576">
    <property type="term" value="C:extracellular region"/>
    <property type="evidence" value="ECO:0007669"/>
    <property type="project" value="UniProtKB-SubCell"/>
</dbReference>
<sequence>MKSTLFFICFVLTLSLLCEGFVKEPGLKLKNIHDKGSRFLCLLLSLCAAPAYSHYGKDKFSIVYQWRFLEYAYDTPQLKQNDLNTGNLIPRKPAPIDVDVYYDRSSGVRKIFVTSPRFQDGVPAALGTVVVDKNRMPYVKPYPSWEWFKEPRKCKTNRIVSVYRIMIDECDRLWVLDNGQLDAGVICPPQVLAFDLKTNQLIHRYEIPRANYEDQSTFVTPIVEVRSRENQCRDTFLYLADCSAFTLIVYDVAKGRSWKIKNMNMYPDPNFGTYNIAGESFDLMDGILGMGLSPYHPREGRKLFYHAMSSDTEHWVYTKDLQNETKAGDSSILHNYKGRRGTQSAAEAIDAQGIMYFGLMNEVNLACFNTLGEYGRNCSSTDIVANNHETLQFISGIKVINAPNGQQEVWIVSSRFQKVATDNIKNSEFNFRIQVASVRDLKLGTRCAQQYPVPGGPGSVPGSGPIVFPESRKKK</sequence>
<dbReference type="InterPro" id="IPR011042">
    <property type="entry name" value="6-blade_b-propeller_TolB-like"/>
</dbReference>
<accession>A0A9P0CRR5</accession>
<evidence type="ECO:0000256" key="7">
    <source>
        <dbReference type="SAM" id="SignalP"/>
    </source>
</evidence>
<name>A0A9P0CRR5_9CUCU</name>
<evidence type="ECO:0000256" key="5">
    <source>
        <dbReference type="ARBA" id="ARBA00023180"/>
    </source>
</evidence>
<evidence type="ECO:0000256" key="1">
    <source>
        <dbReference type="ARBA" id="ARBA00004613"/>
    </source>
</evidence>
<comment type="subcellular location">
    <subcellularLocation>
        <location evidence="1">Secreted</location>
    </subcellularLocation>
</comment>
<dbReference type="PRINTS" id="PR01366">
    <property type="entry name" value="ROYALJELLY"/>
</dbReference>
<dbReference type="AlphaFoldDB" id="A0A9P0CRR5"/>
<dbReference type="FunFam" id="2.120.10.30:FF:000045">
    <property type="entry name" value="Blast:Protein yellow"/>
    <property type="match status" value="1"/>
</dbReference>
<dbReference type="Gene3D" id="2.120.10.30">
    <property type="entry name" value="TolB, C-terminal domain"/>
    <property type="match status" value="1"/>
</dbReference>
<dbReference type="InterPro" id="IPR017996">
    <property type="entry name" value="MRJP/yellow-related"/>
</dbReference>
<evidence type="ECO:0000313" key="9">
    <source>
        <dbReference type="Proteomes" id="UP001153636"/>
    </source>
</evidence>
<keyword evidence="3" id="KW-0964">Secreted</keyword>
<dbReference type="Proteomes" id="UP001153636">
    <property type="component" value="Chromosome 3"/>
</dbReference>
<keyword evidence="4 7" id="KW-0732">Signal</keyword>
<proteinExistence type="inferred from homology"/>
<dbReference type="Pfam" id="PF03022">
    <property type="entry name" value="MRJP"/>
    <property type="match status" value="1"/>
</dbReference>
<feature type="signal peptide" evidence="7">
    <location>
        <begin position="1"/>
        <end position="20"/>
    </location>
</feature>
<evidence type="ECO:0000256" key="3">
    <source>
        <dbReference type="ARBA" id="ARBA00022525"/>
    </source>
</evidence>
<organism evidence="8 9">
    <name type="scientific">Psylliodes chrysocephalus</name>
    <dbReference type="NCBI Taxonomy" id="3402493"/>
    <lineage>
        <taxon>Eukaryota</taxon>
        <taxon>Metazoa</taxon>
        <taxon>Ecdysozoa</taxon>
        <taxon>Arthropoda</taxon>
        <taxon>Hexapoda</taxon>
        <taxon>Insecta</taxon>
        <taxon>Pterygota</taxon>
        <taxon>Neoptera</taxon>
        <taxon>Endopterygota</taxon>
        <taxon>Coleoptera</taxon>
        <taxon>Polyphaga</taxon>
        <taxon>Cucujiformia</taxon>
        <taxon>Chrysomeloidea</taxon>
        <taxon>Chrysomelidae</taxon>
        <taxon>Galerucinae</taxon>
        <taxon>Alticini</taxon>
        <taxon>Psylliodes</taxon>
    </lineage>
</organism>
<evidence type="ECO:0000256" key="2">
    <source>
        <dbReference type="ARBA" id="ARBA00009127"/>
    </source>
</evidence>
<reference evidence="8" key="1">
    <citation type="submission" date="2022-01" db="EMBL/GenBank/DDBJ databases">
        <authorList>
            <person name="King R."/>
        </authorList>
    </citation>
    <scope>NUCLEOTIDE SEQUENCE</scope>
</reference>
<gene>
    <name evidence="8" type="ORF">PSYICH_LOCUS9629</name>
</gene>
<evidence type="ECO:0000313" key="8">
    <source>
        <dbReference type="EMBL" id="CAH1108267.1"/>
    </source>
</evidence>
<evidence type="ECO:0000256" key="4">
    <source>
        <dbReference type="ARBA" id="ARBA00022729"/>
    </source>
</evidence>
<protein>
    <submittedName>
        <fullName evidence="8">Uncharacterized protein</fullName>
    </submittedName>
</protein>
<evidence type="ECO:0000256" key="6">
    <source>
        <dbReference type="SAM" id="MobiDB-lite"/>
    </source>
</evidence>
<comment type="similarity">
    <text evidence="2">Belongs to the major royal jelly protein family.</text>
</comment>
<dbReference type="PANTHER" id="PTHR10009">
    <property type="entry name" value="PROTEIN YELLOW-RELATED"/>
    <property type="match status" value="1"/>
</dbReference>
<keyword evidence="9" id="KW-1185">Reference proteome</keyword>
<dbReference type="EMBL" id="OV651815">
    <property type="protein sequence ID" value="CAH1108267.1"/>
    <property type="molecule type" value="Genomic_DNA"/>
</dbReference>
<dbReference type="OrthoDB" id="8184345at2759"/>
<feature type="region of interest" description="Disordered" evidence="6">
    <location>
        <begin position="453"/>
        <end position="475"/>
    </location>
</feature>
<keyword evidence="5" id="KW-0325">Glycoprotein</keyword>